<dbReference type="OrthoDB" id="333486at2759"/>
<dbReference type="STRING" id="667725.A0A0L0G5E2"/>
<comment type="similarity">
    <text evidence="1">Belongs to the HesB/IscA family.</text>
</comment>
<name>A0A0L0G5E2_9EUKA</name>
<dbReference type="EMBL" id="KQ241777">
    <property type="protein sequence ID" value="KNC84257.1"/>
    <property type="molecule type" value="Genomic_DNA"/>
</dbReference>
<dbReference type="AlphaFoldDB" id="A0A0L0G5E2"/>
<dbReference type="Pfam" id="PF01521">
    <property type="entry name" value="Fe-S_biosyn"/>
    <property type="match status" value="1"/>
</dbReference>
<accession>A0A0L0G5E2</accession>
<sequence>MAALGGAVRTVVGRKLRPSKSVMSITPTAVNHIKDMLKGQDAAAIKIGTLRKGCNGMSYTMSYAKEKAKFDEEVVVDDARVYIDSKALMSIIGSEMDYVDEKLSSGFVFNNPNVKHMCACGESFTV</sequence>
<evidence type="ECO:0000259" key="2">
    <source>
        <dbReference type="Pfam" id="PF01521"/>
    </source>
</evidence>
<dbReference type="InterPro" id="IPR016092">
    <property type="entry name" value="ATAP"/>
</dbReference>
<protein>
    <recommendedName>
        <fullName evidence="2">Core domain-containing protein</fullName>
    </recommendedName>
</protein>
<dbReference type="GO" id="GO:0051537">
    <property type="term" value="F:2 iron, 2 sulfur cluster binding"/>
    <property type="evidence" value="ECO:0007669"/>
    <property type="project" value="TreeGrafter"/>
</dbReference>
<dbReference type="eggNOG" id="KOG1120">
    <property type="taxonomic scope" value="Eukaryota"/>
</dbReference>
<dbReference type="InterPro" id="IPR050322">
    <property type="entry name" value="Fe-S_cluster_asmbl/transfer"/>
</dbReference>
<feature type="domain" description="Core" evidence="2">
    <location>
        <begin position="23"/>
        <end position="121"/>
    </location>
</feature>
<dbReference type="GeneID" id="25904032"/>
<dbReference type="GO" id="GO:0016226">
    <property type="term" value="P:iron-sulfur cluster assembly"/>
    <property type="evidence" value="ECO:0007669"/>
    <property type="project" value="InterPro"/>
</dbReference>
<keyword evidence="4" id="KW-1185">Reference proteome</keyword>
<dbReference type="PANTHER" id="PTHR10072">
    <property type="entry name" value="IRON-SULFUR CLUSTER ASSEMBLY PROTEIN"/>
    <property type="match status" value="1"/>
</dbReference>
<dbReference type="Proteomes" id="UP000054560">
    <property type="component" value="Unassembled WGS sequence"/>
</dbReference>
<dbReference type="GO" id="GO:0005739">
    <property type="term" value="C:mitochondrion"/>
    <property type="evidence" value="ECO:0007669"/>
    <property type="project" value="TreeGrafter"/>
</dbReference>
<dbReference type="InterPro" id="IPR017870">
    <property type="entry name" value="FeS_cluster_insertion_CS"/>
</dbReference>
<evidence type="ECO:0000256" key="1">
    <source>
        <dbReference type="ARBA" id="ARBA00006718"/>
    </source>
</evidence>
<dbReference type="InterPro" id="IPR035903">
    <property type="entry name" value="HesB-like_dom_sf"/>
</dbReference>
<evidence type="ECO:0000313" key="4">
    <source>
        <dbReference type="Proteomes" id="UP000054560"/>
    </source>
</evidence>
<dbReference type="InterPro" id="IPR000361">
    <property type="entry name" value="ATAP_core_dom"/>
</dbReference>
<dbReference type="PANTHER" id="PTHR10072:SF41">
    <property type="entry name" value="IRON-SULFUR CLUSTER ASSEMBLY 1 HOMOLOG, MITOCHONDRIAL"/>
    <property type="match status" value="1"/>
</dbReference>
<reference evidence="3 4" key="1">
    <citation type="submission" date="2011-02" db="EMBL/GenBank/DDBJ databases">
        <title>The Genome Sequence of Sphaeroforma arctica JP610.</title>
        <authorList>
            <consortium name="The Broad Institute Genome Sequencing Platform"/>
            <person name="Russ C."/>
            <person name="Cuomo C."/>
            <person name="Young S.K."/>
            <person name="Zeng Q."/>
            <person name="Gargeya S."/>
            <person name="Alvarado L."/>
            <person name="Berlin A."/>
            <person name="Chapman S.B."/>
            <person name="Chen Z."/>
            <person name="Freedman E."/>
            <person name="Gellesch M."/>
            <person name="Goldberg J."/>
            <person name="Griggs A."/>
            <person name="Gujja S."/>
            <person name="Heilman E."/>
            <person name="Heiman D."/>
            <person name="Howarth C."/>
            <person name="Mehta T."/>
            <person name="Neiman D."/>
            <person name="Pearson M."/>
            <person name="Roberts A."/>
            <person name="Saif S."/>
            <person name="Shea T."/>
            <person name="Shenoy N."/>
            <person name="Sisk P."/>
            <person name="Stolte C."/>
            <person name="Sykes S."/>
            <person name="White J."/>
            <person name="Yandava C."/>
            <person name="Burger G."/>
            <person name="Gray M.W."/>
            <person name="Holland P.W.H."/>
            <person name="King N."/>
            <person name="Lang F.B.F."/>
            <person name="Roger A.J."/>
            <person name="Ruiz-Trillo I."/>
            <person name="Haas B."/>
            <person name="Nusbaum C."/>
            <person name="Birren B."/>
        </authorList>
    </citation>
    <scope>NUCLEOTIDE SEQUENCE [LARGE SCALE GENOMIC DNA]</scope>
    <source>
        <strain evidence="3 4">JP610</strain>
    </source>
</reference>
<dbReference type="SUPFAM" id="SSF89360">
    <property type="entry name" value="HesB-like domain"/>
    <property type="match status" value="1"/>
</dbReference>
<dbReference type="PROSITE" id="PS01152">
    <property type="entry name" value="HESB"/>
    <property type="match status" value="1"/>
</dbReference>
<proteinExistence type="inferred from homology"/>
<dbReference type="FunFam" id="2.60.300.12:FF:000001">
    <property type="entry name" value="Iron-binding protein IscA"/>
    <property type="match status" value="1"/>
</dbReference>
<dbReference type="Gene3D" id="2.60.300.12">
    <property type="entry name" value="HesB-like domain"/>
    <property type="match status" value="1"/>
</dbReference>
<dbReference type="RefSeq" id="XP_014158159.1">
    <property type="nucleotide sequence ID" value="XM_014302684.1"/>
</dbReference>
<gene>
    <name evidence="3" type="ORF">SARC_03528</name>
</gene>
<organism evidence="3 4">
    <name type="scientific">Sphaeroforma arctica JP610</name>
    <dbReference type="NCBI Taxonomy" id="667725"/>
    <lineage>
        <taxon>Eukaryota</taxon>
        <taxon>Ichthyosporea</taxon>
        <taxon>Ichthyophonida</taxon>
        <taxon>Sphaeroforma</taxon>
    </lineage>
</organism>
<evidence type="ECO:0000313" key="3">
    <source>
        <dbReference type="EMBL" id="KNC84257.1"/>
    </source>
</evidence>
<dbReference type="NCBIfam" id="TIGR00049">
    <property type="entry name" value="iron-sulfur cluster assembly accessory protein"/>
    <property type="match status" value="1"/>
</dbReference>